<sequence length="692" mass="75450">MDPLDARSVNSNPSIAMYLLDERSVNSSLSITMNSQGIDSSQQNLRSTEGLSAQSIHLLQDDPGIHPGPASEDTTSKGNSIANQNPPSRYWFNGAIVLSITIPIVALLAWLVSVAKNKTFDTFSGQAIGGSFTQPQAKAVDIIVGGILAPIFMTGVNFVWFGSARVSVLNEQQNKPVPLRSLVAASGTGSGSYDVLNLRDLMHGKTWRLFLFGLLTLLSAVARTALTNLIAYEAYSLQTPSENTNTLRLQRDAAMERTYLSSKGYLFESDSAMSDYGFDTLQRSNVTEQISALLTGLSFRNASSNLDQGAYITANVTAKSLDALDRSVLSLYRVPAYQLSVDCTPAIPDSLYSTKGSFTTDFMFFFQNSSDVSHNSSDIFIWKYSGLPDVMQSSNNDAFSFVAFSSGSLEAYLGQLNRFNLTDSRYDLPSAYGDIKWGAYNLTTSGFSLPSYSVSGLRCSIFREEGFVDLTRGRSSNTSGWAISDDGFSVDNGNGIKTKTRVPSVLVQWQSTELNFHAPSAVIAGFGPALRGSAQIWGHLSSFTDFALNFLYASGEVQRITYEVAASTNNASRNPSNFFVNVSGTALEQRYRITYVPSILLLGLLCLLVAGIITMGMALYTWKSLSGRSFRQVNVLRLLLDSVAGLREDAEELAHLGDASNASLDEWAANYKVRYSKFERDGATVRIVLERK</sequence>
<evidence type="ECO:0000313" key="4">
    <source>
        <dbReference type="Proteomes" id="UP001492380"/>
    </source>
</evidence>
<dbReference type="Proteomes" id="UP001492380">
    <property type="component" value="Unassembled WGS sequence"/>
</dbReference>
<feature type="compositionally biased region" description="Polar residues" evidence="1">
    <location>
        <begin position="72"/>
        <end position="82"/>
    </location>
</feature>
<dbReference type="EMBL" id="JBBWRZ010000003">
    <property type="protein sequence ID" value="KAK8240884.1"/>
    <property type="molecule type" value="Genomic_DNA"/>
</dbReference>
<evidence type="ECO:0000256" key="1">
    <source>
        <dbReference type="SAM" id="MobiDB-lite"/>
    </source>
</evidence>
<keyword evidence="4" id="KW-1185">Reference proteome</keyword>
<evidence type="ECO:0000256" key="2">
    <source>
        <dbReference type="SAM" id="Phobius"/>
    </source>
</evidence>
<feature type="transmembrane region" description="Helical" evidence="2">
    <location>
        <begin position="142"/>
        <end position="161"/>
    </location>
</feature>
<protein>
    <submittedName>
        <fullName evidence="3">Uncharacterized protein</fullName>
    </submittedName>
</protein>
<feature type="region of interest" description="Disordered" evidence="1">
    <location>
        <begin position="62"/>
        <end position="82"/>
    </location>
</feature>
<comment type="caution">
    <text evidence="3">The sequence shown here is derived from an EMBL/GenBank/DDBJ whole genome shotgun (WGS) entry which is preliminary data.</text>
</comment>
<proteinExistence type="predicted"/>
<evidence type="ECO:0000313" key="3">
    <source>
        <dbReference type="EMBL" id="KAK8240884.1"/>
    </source>
</evidence>
<accession>A0ABR1YXF1</accession>
<organism evidence="3 4">
    <name type="scientific">Phyllosticta capitalensis</name>
    <dbReference type="NCBI Taxonomy" id="121624"/>
    <lineage>
        <taxon>Eukaryota</taxon>
        <taxon>Fungi</taxon>
        <taxon>Dikarya</taxon>
        <taxon>Ascomycota</taxon>
        <taxon>Pezizomycotina</taxon>
        <taxon>Dothideomycetes</taxon>
        <taxon>Dothideomycetes incertae sedis</taxon>
        <taxon>Botryosphaeriales</taxon>
        <taxon>Phyllostictaceae</taxon>
        <taxon>Phyllosticta</taxon>
    </lineage>
</organism>
<feature type="transmembrane region" description="Helical" evidence="2">
    <location>
        <begin position="209"/>
        <end position="232"/>
    </location>
</feature>
<gene>
    <name evidence="3" type="ORF">HDK90DRAFT_198214</name>
</gene>
<reference evidence="3 4" key="1">
    <citation type="submission" date="2024-04" db="EMBL/GenBank/DDBJ databases">
        <title>Phyllosticta paracitricarpa is synonymous to the EU quarantine fungus P. citricarpa based on phylogenomic analyses.</title>
        <authorList>
            <consortium name="Lawrence Berkeley National Laboratory"/>
            <person name="Van Ingen-Buijs V.A."/>
            <person name="Van Westerhoven A.C."/>
            <person name="Haridas S."/>
            <person name="Skiadas P."/>
            <person name="Martin F."/>
            <person name="Groenewald J.Z."/>
            <person name="Crous P.W."/>
            <person name="Seidl M.F."/>
        </authorList>
    </citation>
    <scope>NUCLEOTIDE SEQUENCE [LARGE SCALE GENOMIC DNA]</scope>
    <source>
        <strain evidence="3 4">CBS 123374</strain>
    </source>
</reference>
<keyword evidence="2" id="KW-0472">Membrane</keyword>
<name>A0ABR1YXF1_9PEZI</name>
<keyword evidence="2" id="KW-0812">Transmembrane</keyword>
<feature type="transmembrane region" description="Helical" evidence="2">
    <location>
        <begin position="599"/>
        <end position="622"/>
    </location>
</feature>
<keyword evidence="2" id="KW-1133">Transmembrane helix</keyword>
<feature type="transmembrane region" description="Helical" evidence="2">
    <location>
        <begin position="90"/>
        <end position="112"/>
    </location>
</feature>